<evidence type="ECO:0000256" key="16">
    <source>
        <dbReference type="SAM" id="Phobius"/>
    </source>
</evidence>
<comment type="subcellular location">
    <subcellularLocation>
        <location evidence="1">Mitochondrion membrane</location>
        <topology evidence="1">Multi-pass membrane protein</topology>
    </subcellularLocation>
</comment>
<reference evidence="17" key="1">
    <citation type="journal article" date="2016" name="Gene">
        <title>Mitochondrial genomes of four katydids (Orthoptera: Phaneropteridae): New gene rearrangements and their phylogenetic implications.</title>
        <authorList>
            <person name="Yang J."/>
            <person name="Ye F."/>
            <person name="Huang Y."/>
        </authorList>
    </citation>
    <scope>NUCLEOTIDE SEQUENCE</scope>
</reference>
<evidence type="ECO:0000256" key="11">
    <source>
        <dbReference type="ARBA" id="ARBA00023027"/>
    </source>
</evidence>
<dbReference type="EMBL" id="KT345949">
    <property type="protein sequence ID" value="ALG66361.1"/>
    <property type="molecule type" value="Genomic_DNA"/>
</dbReference>
<evidence type="ECO:0000256" key="15">
    <source>
        <dbReference type="ARBA" id="ARBA00049551"/>
    </source>
</evidence>
<dbReference type="EC" id="7.1.1.2" evidence="3"/>
<keyword evidence="6" id="KW-0679">Respiratory chain</keyword>
<dbReference type="AlphaFoldDB" id="A0A0N9LZX6"/>
<keyword evidence="7 16" id="KW-0812">Transmembrane</keyword>
<feature type="transmembrane region" description="Helical" evidence="16">
    <location>
        <begin position="144"/>
        <end position="164"/>
    </location>
</feature>
<keyword evidence="5" id="KW-0813">Transport</keyword>
<evidence type="ECO:0000256" key="5">
    <source>
        <dbReference type="ARBA" id="ARBA00022448"/>
    </source>
</evidence>
<accession>A0A0N9LZX6</accession>
<evidence type="ECO:0000256" key="3">
    <source>
        <dbReference type="ARBA" id="ARBA00012944"/>
    </source>
</evidence>
<keyword evidence="12 17" id="KW-0496">Mitochondrion</keyword>
<dbReference type="GO" id="GO:0031966">
    <property type="term" value="C:mitochondrial membrane"/>
    <property type="evidence" value="ECO:0007669"/>
    <property type="project" value="UniProtKB-SubCell"/>
</dbReference>
<evidence type="ECO:0000256" key="8">
    <source>
        <dbReference type="ARBA" id="ARBA00022967"/>
    </source>
</evidence>
<evidence type="ECO:0000256" key="10">
    <source>
        <dbReference type="ARBA" id="ARBA00022989"/>
    </source>
</evidence>
<evidence type="ECO:0000256" key="7">
    <source>
        <dbReference type="ARBA" id="ARBA00022692"/>
    </source>
</evidence>
<dbReference type="CTD" id="4541"/>
<keyword evidence="8" id="KW-1278">Translocase</keyword>
<dbReference type="InterPro" id="IPR050269">
    <property type="entry name" value="ComplexI_Subunit6"/>
</dbReference>
<dbReference type="PANTHER" id="PTHR11435">
    <property type="entry name" value="NADH UBIQUINONE OXIDOREDUCTASE SUBUNIT ND6"/>
    <property type="match status" value="1"/>
</dbReference>
<dbReference type="RefSeq" id="YP_009175509.1">
    <property type="nucleotide sequence ID" value="NC_028158.1"/>
</dbReference>
<feature type="transmembrane region" description="Helical" evidence="16">
    <location>
        <begin position="48"/>
        <end position="67"/>
    </location>
</feature>
<keyword evidence="11" id="KW-0520">NAD</keyword>
<comment type="catalytic activity">
    <reaction evidence="15">
        <text>a ubiquinone + NADH + 5 H(+)(in) = a ubiquinol + NAD(+) + 4 H(+)(out)</text>
        <dbReference type="Rhea" id="RHEA:29091"/>
        <dbReference type="Rhea" id="RHEA-COMP:9565"/>
        <dbReference type="Rhea" id="RHEA-COMP:9566"/>
        <dbReference type="ChEBI" id="CHEBI:15378"/>
        <dbReference type="ChEBI" id="CHEBI:16389"/>
        <dbReference type="ChEBI" id="CHEBI:17976"/>
        <dbReference type="ChEBI" id="CHEBI:57540"/>
        <dbReference type="ChEBI" id="CHEBI:57945"/>
        <dbReference type="EC" id="7.1.1.2"/>
    </reaction>
</comment>
<evidence type="ECO:0000256" key="1">
    <source>
        <dbReference type="ARBA" id="ARBA00004225"/>
    </source>
</evidence>
<evidence type="ECO:0000313" key="17">
    <source>
        <dbReference type="EMBL" id="ALG66361.1"/>
    </source>
</evidence>
<evidence type="ECO:0000256" key="14">
    <source>
        <dbReference type="ARBA" id="ARBA00031019"/>
    </source>
</evidence>
<feature type="transmembrane region" description="Helical" evidence="16">
    <location>
        <begin position="79"/>
        <end position="102"/>
    </location>
</feature>
<keyword evidence="10 16" id="KW-1133">Transmembrane helix</keyword>
<keyword evidence="9" id="KW-0249">Electron transport</keyword>
<protein>
    <recommendedName>
        <fullName evidence="4">NADH-ubiquinone oxidoreductase chain 6</fullName>
        <ecNumber evidence="3">7.1.1.2</ecNumber>
    </recommendedName>
    <alternativeName>
        <fullName evidence="14">NADH dehydrogenase subunit 6</fullName>
    </alternativeName>
</protein>
<organism evidence="17">
    <name type="scientific">Phyllomimus detersus</name>
    <dbReference type="NCBI Taxonomy" id="948396"/>
    <lineage>
        <taxon>Eukaryota</taxon>
        <taxon>Metazoa</taxon>
        <taxon>Ecdysozoa</taxon>
        <taxon>Arthropoda</taxon>
        <taxon>Hexapoda</taxon>
        <taxon>Insecta</taxon>
        <taxon>Pterygota</taxon>
        <taxon>Neoptera</taxon>
        <taxon>Polyneoptera</taxon>
        <taxon>Orthoptera</taxon>
        <taxon>Ensifera</taxon>
        <taxon>Tettigoniidea</taxon>
        <taxon>Tettigonioidea</taxon>
        <taxon>Tettigoniidae</taxon>
        <taxon>Pseudophyllinae</taxon>
        <taxon>Phyllomimus</taxon>
    </lineage>
</organism>
<dbReference type="PANTHER" id="PTHR11435:SF1">
    <property type="entry name" value="NADH-UBIQUINONE OXIDOREDUCTASE CHAIN 6"/>
    <property type="match status" value="1"/>
</dbReference>
<evidence type="ECO:0000256" key="12">
    <source>
        <dbReference type="ARBA" id="ARBA00023128"/>
    </source>
</evidence>
<sequence length="178" mass="20734">MMMILIPNLIITFLFNYFKHPLSMTIIIVCQTLIMSMCLSLLTKTFWMSYILFLVFLGGMLILFLYITSLAPNEKFSPLMLPLTMVMLITLLMYMLMMVSMMDQTYWNIFNSNTDSNQLSNSHNLIPSMNQISMLMKLYNTPSWMLTMMLILYLLLTLIAIVKITSMNMGPLRLNMNN</sequence>
<evidence type="ECO:0000256" key="4">
    <source>
        <dbReference type="ARBA" id="ARBA00021095"/>
    </source>
</evidence>
<evidence type="ECO:0000256" key="2">
    <source>
        <dbReference type="ARBA" id="ARBA00005698"/>
    </source>
</evidence>
<proteinExistence type="inferred from homology"/>
<keyword evidence="13 16" id="KW-0472">Membrane</keyword>
<feature type="transmembrane region" description="Helical" evidence="16">
    <location>
        <begin position="21"/>
        <end position="42"/>
    </location>
</feature>
<comment type="similarity">
    <text evidence="2">Belongs to the complex I subunit 6 family.</text>
</comment>
<geneLocation type="mitochondrion" evidence="17"/>
<dbReference type="GO" id="GO:0008137">
    <property type="term" value="F:NADH dehydrogenase (ubiquinone) activity"/>
    <property type="evidence" value="ECO:0007669"/>
    <property type="project" value="UniProtKB-EC"/>
</dbReference>
<gene>
    <name evidence="17" type="primary">ND6</name>
</gene>
<evidence type="ECO:0000256" key="13">
    <source>
        <dbReference type="ARBA" id="ARBA00023136"/>
    </source>
</evidence>
<evidence type="ECO:0000256" key="9">
    <source>
        <dbReference type="ARBA" id="ARBA00022982"/>
    </source>
</evidence>
<dbReference type="GeneID" id="26118838"/>
<name>A0A0N9LZX6_9ORTH</name>
<evidence type="ECO:0000256" key="6">
    <source>
        <dbReference type="ARBA" id="ARBA00022660"/>
    </source>
</evidence>